<dbReference type="NCBIfam" id="NF040713">
    <property type="entry name" value="ZapE"/>
    <property type="match status" value="1"/>
</dbReference>
<organism evidence="3 4">
    <name type="scientific">Paraburkholderia tropica</name>
    <dbReference type="NCBI Taxonomy" id="92647"/>
    <lineage>
        <taxon>Bacteria</taxon>
        <taxon>Pseudomonadati</taxon>
        <taxon>Pseudomonadota</taxon>
        <taxon>Betaproteobacteria</taxon>
        <taxon>Burkholderiales</taxon>
        <taxon>Burkholderiaceae</taxon>
        <taxon>Paraburkholderia</taxon>
    </lineage>
</organism>
<dbReference type="SUPFAM" id="SSF52540">
    <property type="entry name" value="P-loop containing nucleoside triphosphate hydrolases"/>
    <property type="match status" value="1"/>
</dbReference>
<dbReference type="GO" id="GO:0016887">
    <property type="term" value="F:ATP hydrolysis activity"/>
    <property type="evidence" value="ECO:0007669"/>
    <property type="project" value="InterPro"/>
</dbReference>
<evidence type="ECO:0000256" key="2">
    <source>
        <dbReference type="ARBA" id="ARBA00022840"/>
    </source>
</evidence>
<accession>A0AAQ1JSL0</accession>
<comment type="caution">
    <text evidence="3">The sequence shown here is derived from an EMBL/GenBank/DDBJ whole genome shotgun (WGS) entry which is preliminary data.</text>
</comment>
<dbReference type="AlphaFoldDB" id="A0AAQ1JSL0"/>
<evidence type="ECO:0000313" key="4">
    <source>
        <dbReference type="Proteomes" id="UP000183529"/>
    </source>
</evidence>
<evidence type="ECO:0000313" key="3">
    <source>
        <dbReference type="EMBL" id="SEJ16783.1"/>
    </source>
</evidence>
<dbReference type="InterPro" id="IPR027417">
    <property type="entry name" value="P-loop_NTPase"/>
</dbReference>
<keyword evidence="3" id="KW-0131">Cell cycle</keyword>
<dbReference type="PANTHER" id="PTHR12169:SF6">
    <property type="entry name" value="AFG1-LIKE ATPASE"/>
    <property type="match status" value="1"/>
</dbReference>
<evidence type="ECO:0000256" key="1">
    <source>
        <dbReference type="ARBA" id="ARBA00022741"/>
    </source>
</evidence>
<dbReference type="GO" id="GO:0005737">
    <property type="term" value="C:cytoplasm"/>
    <property type="evidence" value="ECO:0007669"/>
    <property type="project" value="TreeGrafter"/>
</dbReference>
<sequence length="354" mass="39524">MLDPSAVIRALAAKAIRADDSQRLAIDALLAMINREGTQGVYCHGLPGRGKSLVVDTVFALAQCPKRRIHFHEFTREVNRRLVQAPRSDDRLGDVSRAWLEDVDLLYFDEFHVHDIADAFLIGRFLETALEQGTRIVLTSNYSPDNLLPDPEFHARFEPTIALIARHFKVIAFDGARDYRELGAQATEQRYFAPLDGTREALWSIYREYEAQGAVHPATIEVAGRPLAVTAAGKQLVWADFDALCGTHRSHLDYLALAERWQGLILDGLDTSLLKRGDVLQRFVWLVDILYDRKHALFIASDRPIRAALEGLDGAHDVSRTTSRLAEMQSRGYASSLVQRHIAAASSPDAETVG</sequence>
<gene>
    <name evidence="3" type="ORF">SAMN05216550_10323</name>
</gene>
<dbReference type="Proteomes" id="UP000183529">
    <property type="component" value="Unassembled WGS sequence"/>
</dbReference>
<keyword evidence="2" id="KW-0067">ATP-binding</keyword>
<dbReference type="GO" id="GO:0051301">
    <property type="term" value="P:cell division"/>
    <property type="evidence" value="ECO:0007669"/>
    <property type="project" value="UniProtKB-KW"/>
</dbReference>
<dbReference type="RefSeq" id="WP_074982158.1">
    <property type="nucleotide sequence ID" value="NZ_CADFGN010000001.1"/>
</dbReference>
<protein>
    <submittedName>
        <fullName evidence="3">Cell division protein ZapE</fullName>
    </submittedName>
</protein>
<dbReference type="Gene3D" id="3.40.50.300">
    <property type="entry name" value="P-loop containing nucleotide triphosphate hydrolases"/>
    <property type="match status" value="1"/>
</dbReference>
<dbReference type="EMBL" id="FNZM01000003">
    <property type="protein sequence ID" value="SEJ16783.1"/>
    <property type="molecule type" value="Genomic_DNA"/>
</dbReference>
<keyword evidence="1" id="KW-0547">Nucleotide-binding</keyword>
<reference evidence="3 4" key="1">
    <citation type="submission" date="2016-10" db="EMBL/GenBank/DDBJ databases">
        <authorList>
            <person name="Varghese N."/>
            <person name="Submissions S."/>
        </authorList>
    </citation>
    <scope>NUCLEOTIDE SEQUENCE [LARGE SCALE GENOMIC DNA]</scope>
    <source>
        <strain evidence="3 4">LMG 22274</strain>
    </source>
</reference>
<dbReference type="PANTHER" id="PTHR12169">
    <property type="entry name" value="ATPASE N2B"/>
    <property type="match status" value="1"/>
</dbReference>
<dbReference type="InterPro" id="IPR005654">
    <property type="entry name" value="ATPase_AFG1-like"/>
</dbReference>
<dbReference type="GO" id="GO:0005524">
    <property type="term" value="F:ATP binding"/>
    <property type="evidence" value="ECO:0007669"/>
    <property type="project" value="UniProtKB-KW"/>
</dbReference>
<name>A0AAQ1JSL0_9BURK</name>
<proteinExistence type="predicted"/>
<keyword evidence="3" id="KW-0132">Cell division</keyword>
<dbReference type="GO" id="GO:0032153">
    <property type="term" value="C:cell division site"/>
    <property type="evidence" value="ECO:0007669"/>
    <property type="project" value="TreeGrafter"/>
</dbReference>
<dbReference type="Pfam" id="PF03969">
    <property type="entry name" value="AFG1_ATPase"/>
    <property type="match status" value="1"/>
</dbReference>